<feature type="region of interest" description="Disordered" evidence="1">
    <location>
        <begin position="36"/>
        <end position="59"/>
    </location>
</feature>
<organism evidence="2 3">
    <name type="scientific">Methanospirillum hungatei</name>
    <dbReference type="NCBI Taxonomy" id="2203"/>
    <lineage>
        <taxon>Archaea</taxon>
        <taxon>Methanobacteriati</taxon>
        <taxon>Methanobacteriota</taxon>
        <taxon>Stenosarchaea group</taxon>
        <taxon>Methanomicrobia</taxon>
        <taxon>Methanomicrobiales</taxon>
        <taxon>Methanospirillaceae</taxon>
        <taxon>Methanospirillum</taxon>
    </lineage>
</organism>
<evidence type="ECO:0000313" key="2">
    <source>
        <dbReference type="EMBL" id="QXO95139.1"/>
    </source>
</evidence>
<accession>A0A8F5ZG19</accession>
<feature type="compositionally biased region" description="Basic and acidic residues" evidence="1">
    <location>
        <begin position="36"/>
        <end position="47"/>
    </location>
</feature>
<gene>
    <name evidence="2" type="ORF">KSK55_01620</name>
</gene>
<dbReference type="Proteomes" id="UP000694228">
    <property type="component" value="Chromosome"/>
</dbReference>
<name>A0A8F5ZG19_METHU</name>
<evidence type="ECO:0000256" key="1">
    <source>
        <dbReference type="SAM" id="MobiDB-lite"/>
    </source>
</evidence>
<sequence length="59" mass="6686">MVFSPYWSISDCWNPMHHHDVLYAPDGILQHATVEKNNGESGERDLFPDDVSGLEEEGI</sequence>
<evidence type="ECO:0000313" key="3">
    <source>
        <dbReference type="Proteomes" id="UP000694228"/>
    </source>
</evidence>
<dbReference type="EMBL" id="CP077107">
    <property type="protein sequence ID" value="QXO95139.1"/>
    <property type="molecule type" value="Genomic_DNA"/>
</dbReference>
<dbReference type="AlphaFoldDB" id="A0A8F5ZG19"/>
<protein>
    <submittedName>
        <fullName evidence="2">Uncharacterized protein</fullName>
    </submittedName>
</protein>
<reference evidence="2 3" key="1">
    <citation type="submission" date="2021-06" db="EMBL/GenBank/DDBJ databases">
        <title>Complete genome sequence of the secondary alcohol utilizing methanogen Methanospirillum hungatei strain GP1.</title>
        <authorList>
            <person name="Day L.A."/>
            <person name="Costa K.C."/>
        </authorList>
    </citation>
    <scope>NUCLEOTIDE SEQUENCE [LARGE SCALE GENOMIC DNA]</scope>
    <source>
        <strain evidence="2 3">GP1</strain>
    </source>
</reference>
<proteinExistence type="predicted"/>